<accession>A0A2S8IT39</accession>
<evidence type="ECO:0000313" key="2">
    <source>
        <dbReference type="EMBL" id="PQP17951.1"/>
    </source>
</evidence>
<name>A0A2S8IT39_RHOOP</name>
<dbReference type="AlphaFoldDB" id="A0A2S8IT39"/>
<gene>
    <name evidence="2" type="ORF">C5613_33240</name>
</gene>
<comment type="caution">
    <text evidence="2">The sequence shown here is derived from an EMBL/GenBank/DDBJ whole genome shotgun (WGS) entry which is preliminary data.</text>
</comment>
<reference evidence="3" key="1">
    <citation type="submission" date="2018-02" db="EMBL/GenBank/DDBJ databases">
        <title>Draft genome sequencing of Rhodococcus opacus KU647198.</title>
        <authorList>
            <person name="Zheng B.-X."/>
        </authorList>
    </citation>
    <scope>NUCLEOTIDE SEQUENCE [LARGE SCALE GENOMIC DNA]</scope>
    <source>
        <strain evidence="3">04-OD7</strain>
    </source>
</reference>
<feature type="region of interest" description="Disordered" evidence="1">
    <location>
        <begin position="15"/>
        <end position="40"/>
    </location>
</feature>
<feature type="compositionally biased region" description="Polar residues" evidence="1">
    <location>
        <begin position="22"/>
        <end position="36"/>
    </location>
</feature>
<protein>
    <submittedName>
        <fullName evidence="2">Uncharacterized protein</fullName>
    </submittedName>
</protein>
<proteinExistence type="predicted"/>
<organism evidence="2 3">
    <name type="scientific">Rhodococcus opacus</name>
    <name type="common">Nocardia opaca</name>
    <dbReference type="NCBI Taxonomy" id="37919"/>
    <lineage>
        <taxon>Bacteria</taxon>
        <taxon>Bacillati</taxon>
        <taxon>Actinomycetota</taxon>
        <taxon>Actinomycetes</taxon>
        <taxon>Mycobacteriales</taxon>
        <taxon>Nocardiaceae</taxon>
        <taxon>Rhodococcus</taxon>
    </lineage>
</organism>
<evidence type="ECO:0000313" key="3">
    <source>
        <dbReference type="Proteomes" id="UP000239290"/>
    </source>
</evidence>
<dbReference type="Proteomes" id="UP000239290">
    <property type="component" value="Unassembled WGS sequence"/>
</dbReference>
<evidence type="ECO:0000256" key="1">
    <source>
        <dbReference type="SAM" id="MobiDB-lite"/>
    </source>
</evidence>
<dbReference type="EMBL" id="PUIO01000052">
    <property type="protein sequence ID" value="PQP17951.1"/>
    <property type="molecule type" value="Genomic_DNA"/>
</dbReference>
<sequence length="63" mass="6730">MPQFDVVARADLSESELMAKGTGSSTSTDNSVSTRQDGAGELTRFEITDRDGVRIALLVAKEV</sequence>